<keyword evidence="2" id="KW-1185">Reference proteome</keyword>
<comment type="caution">
    <text evidence="1">The sequence shown here is derived from an EMBL/GenBank/DDBJ whole genome shotgun (WGS) entry which is preliminary data.</text>
</comment>
<proteinExistence type="predicted"/>
<evidence type="ECO:0000313" key="2">
    <source>
        <dbReference type="Proteomes" id="UP000186607"/>
    </source>
</evidence>
<dbReference type="STRING" id="249408.BOO71_0013696"/>
<dbReference type="EMBL" id="MSTI01000160">
    <property type="protein sequence ID" value="OLV15860.1"/>
    <property type="molecule type" value="Genomic_DNA"/>
</dbReference>
<evidence type="ECO:0000313" key="1">
    <source>
        <dbReference type="EMBL" id="OLV15860.1"/>
    </source>
</evidence>
<protein>
    <submittedName>
        <fullName evidence="1">Uncharacterized protein</fullName>
    </submittedName>
</protein>
<reference evidence="1 2" key="1">
    <citation type="submission" date="2017-01" db="EMBL/GenBank/DDBJ databases">
        <title>Genome Analysis of Deinococcus marmoris KOPRI26562.</title>
        <authorList>
            <person name="Kim J.H."/>
            <person name="Oh H.-M."/>
        </authorList>
    </citation>
    <scope>NUCLEOTIDE SEQUENCE [LARGE SCALE GENOMIC DNA]</scope>
    <source>
        <strain evidence="1 2">KOPRI26562</strain>
    </source>
</reference>
<sequence length="60" mass="6619">MNVWIRRFRSFLNPARASAPMVPVLLTQSGFQHGHPATSPRSSAPPITELDLLRAFGCDV</sequence>
<name>A0A1U7NSH0_9DEIO</name>
<accession>A0A1U7NSH0</accession>
<gene>
    <name evidence="1" type="ORF">BOO71_0013696</name>
</gene>
<dbReference type="OrthoDB" id="73003at2"/>
<dbReference type="AlphaFoldDB" id="A0A1U7NSH0"/>
<dbReference type="Proteomes" id="UP000186607">
    <property type="component" value="Unassembled WGS sequence"/>
</dbReference>
<dbReference type="RefSeq" id="WP_139323155.1">
    <property type="nucleotide sequence ID" value="NZ_MSTI01000160.1"/>
</dbReference>
<organism evidence="1 2">
    <name type="scientific">Deinococcus marmoris</name>
    <dbReference type="NCBI Taxonomy" id="249408"/>
    <lineage>
        <taxon>Bacteria</taxon>
        <taxon>Thermotogati</taxon>
        <taxon>Deinococcota</taxon>
        <taxon>Deinococci</taxon>
        <taxon>Deinococcales</taxon>
        <taxon>Deinococcaceae</taxon>
        <taxon>Deinococcus</taxon>
    </lineage>
</organism>